<gene>
    <name evidence="7" type="primary">genK_2</name>
    <name evidence="7" type="ORF">CI610_02373</name>
</gene>
<feature type="transmembrane region" description="Helical" evidence="5">
    <location>
        <begin position="124"/>
        <end position="148"/>
    </location>
</feature>
<feature type="transmembrane region" description="Helical" evidence="5">
    <location>
        <begin position="310"/>
        <end position="327"/>
    </location>
</feature>
<accession>A0A2H9T622</accession>
<feature type="transmembrane region" description="Helical" evidence="5">
    <location>
        <begin position="34"/>
        <end position="60"/>
    </location>
</feature>
<dbReference type="Pfam" id="PF07690">
    <property type="entry name" value="MFS_1"/>
    <property type="match status" value="2"/>
</dbReference>
<feature type="transmembrane region" description="Helical" evidence="5">
    <location>
        <begin position="396"/>
        <end position="417"/>
    </location>
</feature>
<evidence type="ECO:0000259" key="6">
    <source>
        <dbReference type="PROSITE" id="PS50850"/>
    </source>
</evidence>
<evidence type="ECO:0000256" key="3">
    <source>
        <dbReference type="ARBA" id="ARBA00022989"/>
    </source>
</evidence>
<dbReference type="GO" id="GO:0005886">
    <property type="term" value="C:plasma membrane"/>
    <property type="evidence" value="ECO:0007669"/>
    <property type="project" value="TreeGrafter"/>
</dbReference>
<dbReference type="InterPro" id="IPR036259">
    <property type="entry name" value="MFS_trans_sf"/>
</dbReference>
<keyword evidence="2 5" id="KW-0812">Transmembrane</keyword>
<dbReference type="Gene3D" id="1.20.1250.20">
    <property type="entry name" value="MFS general substrate transporter like domains"/>
    <property type="match status" value="2"/>
</dbReference>
<feature type="transmembrane region" description="Helical" evidence="5">
    <location>
        <begin position="240"/>
        <end position="260"/>
    </location>
</feature>
<evidence type="ECO:0000256" key="4">
    <source>
        <dbReference type="ARBA" id="ARBA00023136"/>
    </source>
</evidence>
<reference evidence="7" key="1">
    <citation type="journal article" date="2017" name="Appl. Environ. Microbiol.">
        <title>Molecular characterization of an Endozoicomonas-like organism causing infection in king scallop Pecten maximus L.</title>
        <authorList>
            <person name="Cano I."/>
            <person name="van Aerle R."/>
            <person name="Ross S."/>
            <person name="Verner-Jeffreys D.W."/>
            <person name="Paley R.K."/>
            <person name="Rimmer G."/>
            <person name="Ryder D."/>
            <person name="Hooper P."/>
            <person name="Stone D."/>
            <person name="Feist S.W."/>
        </authorList>
    </citation>
    <scope>NUCLEOTIDE SEQUENCE</scope>
</reference>
<proteinExistence type="predicted"/>
<keyword evidence="4 5" id="KW-0472">Membrane</keyword>
<dbReference type="GO" id="GO:0046943">
    <property type="term" value="F:carboxylic acid transmembrane transporter activity"/>
    <property type="evidence" value="ECO:0007669"/>
    <property type="project" value="TreeGrafter"/>
</dbReference>
<dbReference type="EMBL" id="NSIT01000142">
    <property type="protein sequence ID" value="PJE78675.1"/>
    <property type="molecule type" value="Genomic_DNA"/>
</dbReference>
<evidence type="ECO:0000256" key="5">
    <source>
        <dbReference type="SAM" id="Phobius"/>
    </source>
</evidence>
<feature type="transmembrane region" description="Helical" evidence="5">
    <location>
        <begin position="185"/>
        <end position="209"/>
    </location>
</feature>
<feature type="domain" description="Major facilitator superfamily (MFS) profile" evidence="6">
    <location>
        <begin position="35"/>
        <end position="422"/>
    </location>
</feature>
<dbReference type="InterPro" id="IPR020846">
    <property type="entry name" value="MFS_dom"/>
</dbReference>
<keyword evidence="3 5" id="KW-1133">Transmembrane helix</keyword>
<dbReference type="PANTHER" id="PTHR23508">
    <property type="entry name" value="CARBOXYLIC ACID TRANSPORTER PROTEIN HOMOLOG"/>
    <property type="match status" value="1"/>
</dbReference>
<feature type="transmembrane region" description="Helical" evidence="5">
    <location>
        <begin position="367"/>
        <end position="390"/>
    </location>
</feature>
<feature type="transmembrane region" description="Helical" evidence="5">
    <location>
        <begin position="72"/>
        <end position="90"/>
    </location>
</feature>
<comment type="subcellular location">
    <subcellularLocation>
        <location evidence="1">Membrane</location>
        <topology evidence="1">Multi-pass membrane protein</topology>
    </subcellularLocation>
</comment>
<evidence type="ECO:0000313" key="7">
    <source>
        <dbReference type="EMBL" id="PJE78675.1"/>
    </source>
</evidence>
<dbReference type="InterPro" id="IPR011701">
    <property type="entry name" value="MFS"/>
</dbReference>
<dbReference type="PANTHER" id="PTHR23508:SF10">
    <property type="entry name" value="CARBOXYLIC ACID TRANSPORTER PROTEIN HOMOLOG"/>
    <property type="match status" value="1"/>
</dbReference>
<protein>
    <submittedName>
        <fullName evidence="7">Gentisate transporter</fullName>
    </submittedName>
</protein>
<evidence type="ECO:0000256" key="1">
    <source>
        <dbReference type="ARBA" id="ARBA00004141"/>
    </source>
</evidence>
<organism evidence="7">
    <name type="scientific">invertebrate metagenome</name>
    <dbReference type="NCBI Taxonomy" id="1711999"/>
    <lineage>
        <taxon>unclassified sequences</taxon>
        <taxon>metagenomes</taxon>
        <taxon>organismal metagenomes</taxon>
    </lineage>
</organism>
<feature type="transmembrane region" description="Helical" evidence="5">
    <location>
        <begin position="333"/>
        <end position="355"/>
    </location>
</feature>
<feature type="transmembrane region" description="Helical" evidence="5">
    <location>
        <begin position="160"/>
        <end position="179"/>
    </location>
</feature>
<sequence>MQPPVRKFLFNNMNVNNDNALELGTNLSIYRRIAAYYSILIIYFFYCYSIYLLSVLGPFMRNHLHFSNSQCASLYSITSLGTLFGTIIAGKMSLLWGRKITLQLLGIAFALFTLAHILTSESFVAWAILRLFCGVAIGGVFGTSTALIVGLFPQRYSGRLNSFAACLFALSGVLAGKIAECYLDTHWTMVLWCSGIPTLVGVCLVQLWVPSDSNITKQQKGKMSFHSGKQGYSSMLQGKYLWIGLLAVFLSGMNFSGYSGFSQFFPIYLQNGLDMSTKEWTRMIQLQDFGQFIGFNFWGWIGDRFGRKKSLAGMLLCSALIPVYLGLDTSNIQLLFAISLLYGISLGYSGIWGAYYTELFPAKFRSLSAGFCFNMGRAISMLTVFGVGIAADSLGIKHGLLIPAVFFALGCIAWMLLPETLANTKTIQQSKTQSA</sequence>
<feature type="transmembrane region" description="Helical" evidence="5">
    <location>
        <begin position="102"/>
        <end position="118"/>
    </location>
</feature>
<comment type="caution">
    <text evidence="7">The sequence shown here is derived from an EMBL/GenBank/DDBJ whole genome shotgun (WGS) entry which is preliminary data.</text>
</comment>
<dbReference type="SUPFAM" id="SSF103473">
    <property type="entry name" value="MFS general substrate transporter"/>
    <property type="match status" value="1"/>
</dbReference>
<evidence type="ECO:0000256" key="2">
    <source>
        <dbReference type="ARBA" id="ARBA00022692"/>
    </source>
</evidence>
<dbReference type="PROSITE" id="PS50850">
    <property type="entry name" value="MFS"/>
    <property type="match status" value="1"/>
</dbReference>
<name>A0A2H9T622_9ZZZZ</name>
<dbReference type="AlphaFoldDB" id="A0A2H9T622"/>